<gene>
    <name evidence="6" type="ORF">AV942_15000</name>
</gene>
<dbReference type="InterPro" id="IPR000160">
    <property type="entry name" value="GGDEF_dom"/>
</dbReference>
<dbReference type="RefSeq" id="WP_015067838.1">
    <property type="nucleotide sequence ID" value="NZ_CAXGIV010000004.1"/>
</dbReference>
<dbReference type="EC" id="2.7.7.65" evidence="2"/>
<dbReference type="FunFam" id="3.30.70.270:FF:000001">
    <property type="entry name" value="Diguanylate cyclase domain protein"/>
    <property type="match status" value="1"/>
</dbReference>
<comment type="cofactor">
    <cofactor evidence="1">
        <name>Mg(2+)</name>
        <dbReference type="ChEBI" id="CHEBI:18420"/>
    </cofactor>
</comment>
<evidence type="ECO:0000313" key="6">
    <source>
        <dbReference type="EMBL" id="AMJ79503.1"/>
    </source>
</evidence>
<evidence type="ECO:0000256" key="2">
    <source>
        <dbReference type="ARBA" id="ARBA00012528"/>
    </source>
</evidence>
<dbReference type="CDD" id="cd01949">
    <property type="entry name" value="GGDEF"/>
    <property type="match status" value="1"/>
</dbReference>
<dbReference type="InterPro" id="IPR050469">
    <property type="entry name" value="Diguanylate_Cyclase"/>
</dbReference>
<keyword evidence="4" id="KW-0812">Transmembrane</keyword>
<dbReference type="SMART" id="SM00267">
    <property type="entry name" value="GGDEF"/>
    <property type="match status" value="1"/>
</dbReference>
<keyword evidence="4" id="KW-0472">Membrane</keyword>
<proteinExistence type="predicted"/>
<comment type="catalytic activity">
    <reaction evidence="3">
        <text>2 GTP = 3',3'-c-di-GMP + 2 diphosphate</text>
        <dbReference type="Rhea" id="RHEA:24898"/>
        <dbReference type="ChEBI" id="CHEBI:33019"/>
        <dbReference type="ChEBI" id="CHEBI:37565"/>
        <dbReference type="ChEBI" id="CHEBI:58805"/>
        <dbReference type="EC" id="2.7.7.65"/>
    </reaction>
</comment>
<dbReference type="Pfam" id="PF13424">
    <property type="entry name" value="TPR_12"/>
    <property type="match status" value="1"/>
</dbReference>
<dbReference type="EMBL" id="CP013928">
    <property type="protein sequence ID" value="AMJ79503.1"/>
    <property type="molecule type" value="Genomic_DNA"/>
</dbReference>
<accession>A0AAC8XLP1</accession>
<dbReference type="SMART" id="SM00028">
    <property type="entry name" value="TPR"/>
    <property type="match status" value="4"/>
</dbReference>
<reference evidence="6 7" key="1">
    <citation type="submission" date="2015-12" db="EMBL/GenBank/DDBJ databases">
        <title>Intraspecies pangenome expansion in the marine bacterium Alteromonas.</title>
        <authorList>
            <person name="Lopez-Perez M."/>
            <person name="Rodriguez-Valera F."/>
        </authorList>
    </citation>
    <scope>NUCLEOTIDE SEQUENCE [LARGE SCALE GENOMIC DNA]</scope>
    <source>
        <strain evidence="6 7">UM8</strain>
    </source>
</reference>
<dbReference type="InterPro" id="IPR043128">
    <property type="entry name" value="Rev_trsase/Diguanyl_cyclase"/>
</dbReference>
<dbReference type="InterPro" id="IPR029787">
    <property type="entry name" value="Nucleotide_cyclase"/>
</dbReference>
<evidence type="ECO:0000256" key="4">
    <source>
        <dbReference type="SAM" id="Phobius"/>
    </source>
</evidence>
<sequence length="712" mass="80323">MGREGFSTLRVLMCALLVAVHFAHVNPVKALTIFDKEFADVESLLHAKQYANADTKALLLLEQALQQQHMPADMFSSLGELLQNASRFEVSKAIFNAALERYTTEGELEKMASTLLQLATSERHLSNYNTALTYVRRAMSIAHIERNDLLKAKLNLELGIIRQQQNQIEVALEPLKQALDFFRENRMSNEMSLSLLRIGDIYSLLNQASLAHTYYQDAFDSIEGSTDPRLLGTIKTRIGALLLKTGASAQATVAIKEGLELLQVTNDVGAIAEAKMLMGRALVENGETAKGRELLMEAMRFASSSGQAKLMIDGRLALAQAYMKEQDFERALAEAKSGTIDARKSRDLRGQLSFLSLQLSAFVSLGEFKKALDIQSVIQQLREVLLDSENKSAIEGLQAEIELIRQSRTLEKLEESKQLALAQAEREKLQTTLVWSVSLAVMLLTFLVWSRYKQRRQTIILRREVRQQTLDLHKKNEELQAAYKTLEEVSLRDPLTGLYNRHYLESQLPGEIRRSQFSARQSPTTDKAKQDLLCLLIDIDHFKRVNDDYGHIAGDKVLSSFAQVLKNVFRQTDLIIRWGGEEFLVVCRQSNREELPELAERCREMVASTPFDIGLDKPIKITCSIGFSLLSPDKKDNSDVAWERTFAVIDYALYASKLSGRNGWVGVIETLDTDFKNRTPIDEKFNFTGSRIATSFNNIASIQWPDTLDNKQ</sequence>
<dbReference type="Pfam" id="PF00990">
    <property type="entry name" value="GGDEF"/>
    <property type="match status" value="1"/>
</dbReference>
<feature type="domain" description="GGDEF" evidence="5">
    <location>
        <begin position="530"/>
        <end position="669"/>
    </location>
</feature>
<keyword evidence="4" id="KW-1133">Transmembrane helix</keyword>
<dbReference type="GO" id="GO:0052621">
    <property type="term" value="F:diguanylate cyclase activity"/>
    <property type="evidence" value="ECO:0007669"/>
    <property type="project" value="UniProtKB-EC"/>
</dbReference>
<dbReference type="PANTHER" id="PTHR45138">
    <property type="entry name" value="REGULATORY COMPONENTS OF SENSORY TRANSDUCTION SYSTEM"/>
    <property type="match status" value="1"/>
</dbReference>
<name>A0AAC8XLP1_9ALTE</name>
<dbReference type="Gene3D" id="1.25.40.10">
    <property type="entry name" value="Tetratricopeptide repeat domain"/>
    <property type="match status" value="2"/>
</dbReference>
<protein>
    <recommendedName>
        <fullName evidence="2">diguanylate cyclase</fullName>
        <ecNumber evidence="2">2.7.7.65</ecNumber>
    </recommendedName>
</protein>
<dbReference type="Proteomes" id="UP000061468">
    <property type="component" value="Chromosome"/>
</dbReference>
<evidence type="ECO:0000256" key="1">
    <source>
        <dbReference type="ARBA" id="ARBA00001946"/>
    </source>
</evidence>
<evidence type="ECO:0000256" key="3">
    <source>
        <dbReference type="ARBA" id="ARBA00034247"/>
    </source>
</evidence>
<dbReference type="InterPro" id="IPR019734">
    <property type="entry name" value="TPR_rpt"/>
</dbReference>
<dbReference type="AlphaFoldDB" id="A0AAC8XLP1"/>
<dbReference type="InterPro" id="IPR011990">
    <property type="entry name" value="TPR-like_helical_dom_sf"/>
</dbReference>
<organism evidence="6 7">
    <name type="scientific">Alteromonas mediterranea</name>
    <dbReference type="NCBI Taxonomy" id="314275"/>
    <lineage>
        <taxon>Bacteria</taxon>
        <taxon>Pseudomonadati</taxon>
        <taxon>Pseudomonadota</taxon>
        <taxon>Gammaproteobacteria</taxon>
        <taxon>Alteromonadales</taxon>
        <taxon>Alteromonadaceae</taxon>
        <taxon>Alteromonas/Salinimonas group</taxon>
        <taxon>Alteromonas</taxon>
    </lineage>
</organism>
<dbReference type="PROSITE" id="PS50887">
    <property type="entry name" value="GGDEF"/>
    <property type="match status" value="1"/>
</dbReference>
<feature type="transmembrane region" description="Helical" evidence="4">
    <location>
        <begin position="433"/>
        <end position="452"/>
    </location>
</feature>
<dbReference type="SUPFAM" id="SSF55073">
    <property type="entry name" value="Nucleotide cyclase"/>
    <property type="match status" value="1"/>
</dbReference>
<dbReference type="PANTHER" id="PTHR45138:SF9">
    <property type="entry name" value="DIGUANYLATE CYCLASE DGCM-RELATED"/>
    <property type="match status" value="1"/>
</dbReference>
<evidence type="ECO:0000313" key="7">
    <source>
        <dbReference type="Proteomes" id="UP000061468"/>
    </source>
</evidence>
<dbReference type="Gene3D" id="3.30.70.270">
    <property type="match status" value="1"/>
</dbReference>
<dbReference type="NCBIfam" id="TIGR00254">
    <property type="entry name" value="GGDEF"/>
    <property type="match status" value="1"/>
</dbReference>
<evidence type="ECO:0000259" key="5">
    <source>
        <dbReference type="PROSITE" id="PS50887"/>
    </source>
</evidence>
<dbReference type="SUPFAM" id="SSF48452">
    <property type="entry name" value="TPR-like"/>
    <property type="match status" value="2"/>
</dbReference>